<comment type="function">
    <text evidence="2">Removes the formyl group from the N-terminal Met of newly synthesized proteins. Requires at least a dipeptide for an efficient rate of reaction. N-terminal L-methionine is a prerequisite for activity but the enzyme has broad specificity at other positions.</text>
</comment>
<keyword evidence="2" id="KW-0479">Metal-binding</keyword>
<evidence type="ECO:0000256" key="2">
    <source>
        <dbReference type="HAMAP-Rule" id="MF_00163"/>
    </source>
</evidence>
<dbReference type="RefSeq" id="WP_034545343.1">
    <property type="nucleotide sequence ID" value="NZ_JBKYKF010000001.1"/>
</dbReference>
<feature type="active site" evidence="2">
    <location>
        <position position="136"/>
    </location>
</feature>
<dbReference type="InterPro" id="IPR036821">
    <property type="entry name" value="Peptide_deformylase_sf"/>
</dbReference>
<dbReference type="CDD" id="cd00487">
    <property type="entry name" value="Pep_deformylase"/>
    <property type="match status" value="1"/>
</dbReference>
<evidence type="ECO:0000313" key="3">
    <source>
        <dbReference type="EMBL" id="PVY94587.1"/>
    </source>
</evidence>
<keyword evidence="2" id="KW-0408">Iron</keyword>
<organism evidence="3 4">
    <name type="scientific">Ezakiella coagulans</name>
    <dbReference type="NCBI Taxonomy" id="46507"/>
    <lineage>
        <taxon>Bacteria</taxon>
        <taxon>Bacillati</taxon>
        <taxon>Bacillota</taxon>
        <taxon>Tissierellia</taxon>
        <taxon>Ezakiella</taxon>
    </lineage>
</organism>
<gene>
    <name evidence="2" type="primary">def</name>
    <name evidence="3" type="ORF">C7381_10493</name>
</gene>
<name>A0A2U1E3S1_9FIRM</name>
<comment type="similarity">
    <text evidence="1 2">Belongs to the polypeptide deformylase family.</text>
</comment>
<evidence type="ECO:0000313" key="4">
    <source>
        <dbReference type="Proteomes" id="UP000245793"/>
    </source>
</evidence>
<dbReference type="Proteomes" id="UP000245793">
    <property type="component" value="Unassembled WGS sequence"/>
</dbReference>
<feature type="binding site" evidence="2">
    <location>
        <position position="93"/>
    </location>
    <ligand>
        <name>Fe cation</name>
        <dbReference type="ChEBI" id="CHEBI:24875"/>
    </ligand>
</feature>
<dbReference type="NCBIfam" id="TIGR00079">
    <property type="entry name" value="pept_deformyl"/>
    <property type="match status" value="1"/>
</dbReference>
<protein>
    <recommendedName>
        <fullName evidence="2">Peptide deformylase</fullName>
        <shortName evidence="2">PDF</shortName>
        <ecNumber evidence="2">3.5.1.88</ecNumber>
    </recommendedName>
    <alternativeName>
        <fullName evidence="2">Polypeptide deformylase</fullName>
    </alternativeName>
</protein>
<dbReference type="HAMAP" id="MF_00163">
    <property type="entry name" value="Pep_deformylase"/>
    <property type="match status" value="1"/>
</dbReference>
<dbReference type="PRINTS" id="PR01576">
    <property type="entry name" value="PDEFORMYLASE"/>
</dbReference>
<comment type="cofactor">
    <cofactor evidence="2">
        <name>Fe(2+)</name>
        <dbReference type="ChEBI" id="CHEBI:29033"/>
    </cofactor>
    <text evidence="2">Binds 1 Fe(2+) ion.</text>
</comment>
<accession>A0A2U1E3S1</accession>
<sequence>MAIRKIRIDGDPILRKISKPVKELNDKIYELIDDMVETMFHEQGVGIAAVQVGVLRRIIVIDPEPENEDGDIMVLINPEIVESSGEEEGLEGCLSIPGRRGIVPRPTYVKVKYVNEDGEDVEFEARDFVARELCHEIDHIDGILYKDKMIGDYEQ</sequence>
<dbReference type="AlphaFoldDB" id="A0A2U1E3S1"/>
<dbReference type="SUPFAM" id="SSF56420">
    <property type="entry name" value="Peptide deformylase"/>
    <property type="match status" value="1"/>
</dbReference>
<dbReference type="EC" id="3.5.1.88" evidence="2"/>
<reference evidence="3 4" key="1">
    <citation type="submission" date="2018-04" db="EMBL/GenBank/DDBJ databases">
        <title>Genomic Encyclopedia of Type Strains, Phase IV (KMG-IV): sequencing the most valuable type-strain genomes for metagenomic binning, comparative biology and taxonomic classification.</title>
        <authorList>
            <person name="Goeker M."/>
        </authorList>
    </citation>
    <scope>NUCLEOTIDE SEQUENCE [LARGE SCALE GENOMIC DNA]</scope>
    <source>
        <strain evidence="3 4">DSM 20705</strain>
    </source>
</reference>
<feature type="binding site" evidence="2">
    <location>
        <position position="135"/>
    </location>
    <ligand>
        <name>Fe cation</name>
        <dbReference type="ChEBI" id="CHEBI:24875"/>
    </ligand>
</feature>
<keyword evidence="4" id="KW-1185">Reference proteome</keyword>
<dbReference type="PANTHER" id="PTHR10458">
    <property type="entry name" value="PEPTIDE DEFORMYLASE"/>
    <property type="match status" value="1"/>
</dbReference>
<dbReference type="PIRSF" id="PIRSF004749">
    <property type="entry name" value="Pep_def"/>
    <property type="match status" value="1"/>
</dbReference>
<dbReference type="InterPro" id="IPR023635">
    <property type="entry name" value="Peptide_deformylase"/>
</dbReference>
<comment type="caution">
    <text evidence="3">The sequence shown here is derived from an EMBL/GenBank/DDBJ whole genome shotgun (WGS) entry which is preliminary data.</text>
</comment>
<dbReference type="EMBL" id="QEKV01000004">
    <property type="protein sequence ID" value="PVY94587.1"/>
    <property type="molecule type" value="Genomic_DNA"/>
</dbReference>
<dbReference type="GO" id="GO:0042586">
    <property type="term" value="F:peptide deformylase activity"/>
    <property type="evidence" value="ECO:0007669"/>
    <property type="project" value="UniProtKB-UniRule"/>
</dbReference>
<evidence type="ECO:0000256" key="1">
    <source>
        <dbReference type="ARBA" id="ARBA00010759"/>
    </source>
</evidence>
<dbReference type="NCBIfam" id="NF001159">
    <property type="entry name" value="PRK00150.1-3"/>
    <property type="match status" value="1"/>
</dbReference>
<dbReference type="Gene3D" id="3.90.45.10">
    <property type="entry name" value="Peptide deformylase"/>
    <property type="match status" value="1"/>
</dbReference>
<keyword evidence="2" id="KW-0648">Protein biosynthesis</keyword>
<keyword evidence="2" id="KW-0378">Hydrolase</keyword>
<proteinExistence type="inferred from homology"/>
<dbReference type="GO" id="GO:0006412">
    <property type="term" value="P:translation"/>
    <property type="evidence" value="ECO:0007669"/>
    <property type="project" value="UniProtKB-UniRule"/>
</dbReference>
<dbReference type="PANTHER" id="PTHR10458:SF22">
    <property type="entry name" value="PEPTIDE DEFORMYLASE"/>
    <property type="match status" value="1"/>
</dbReference>
<feature type="binding site" evidence="2">
    <location>
        <position position="139"/>
    </location>
    <ligand>
        <name>Fe cation</name>
        <dbReference type="ChEBI" id="CHEBI:24875"/>
    </ligand>
</feature>
<dbReference type="GO" id="GO:0046872">
    <property type="term" value="F:metal ion binding"/>
    <property type="evidence" value="ECO:0007669"/>
    <property type="project" value="UniProtKB-KW"/>
</dbReference>
<comment type="catalytic activity">
    <reaction evidence="2">
        <text>N-terminal N-formyl-L-methionyl-[peptide] + H2O = N-terminal L-methionyl-[peptide] + formate</text>
        <dbReference type="Rhea" id="RHEA:24420"/>
        <dbReference type="Rhea" id="RHEA-COMP:10639"/>
        <dbReference type="Rhea" id="RHEA-COMP:10640"/>
        <dbReference type="ChEBI" id="CHEBI:15377"/>
        <dbReference type="ChEBI" id="CHEBI:15740"/>
        <dbReference type="ChEBI" id="CHEBI:49298"/>
        <dbReference type="ChEBI" id="CHEBI:64731"/>
        <dbReference type="EC" id="3.5.1.88"/>
    </reaction>
</comment>
<dbReference type="Pfam" id="PF01327">
    <property type="entry name" value="Pep_deformylase"/>
    <property type="match status" value="1"/>
</dbReference>